<evidence type="ECO:0000259" key="7">
    <source>
        <dbReference type="Pfam" id="PF01061"/>
    </source>
</evidence>
<dbReference type="GO" id="GO:0016020">
    <property type="term" value="C:membrane"/>
    <property type="evidence" value="ECO:0007669"/>
    <property type="project" value="UniProtKB-SubCell"/>
</dbReference>
<keyword evidence="4 6" id="KW-1133">Transmembrane helix</keyword>
<evidence type="ECO:0000256" key="2">
    <source>
        <dbReference type="ARBA" id="ARBA00022448"/>
    </source>
</evidence>
<proteinExistence type="predicted"/>
<evidence type="ECO:0000313" key="9">
    <source>
        <dbReference type="Proteomes" id="UP000187609"/>
    </source>
</evidence>
<keyword evidence="2" id="KW-0813">Transport</keyword>
<dbReference type="GO" id="GO:0140359">
    <property type="term" value="F:ABC-type transporter activity"/>
    <property type="evidence" value="ECO:0007669"/>
    <property type="project" value="InterPro"/>
</dbReference>
<comment type="subcellular location">
    <subcellularLocation>
        <location evidence="1">Membrane</location>
        <topology evidence="1">Multi-pass membrane protein</topology>
    </subcellularLocation>
</comment>
<evidence type="ECO:0000313" key="8">
    <source>
        <dbReference type="EMBL" id="OIT29599.1"/>
    </source>
</evidence>
<dbReference type="Proteomes" id="UP000187609">
    <property type="component" value="Unassembled WGS sequence"/>
</dbReference>
<dbReference type="PANTHER" id="PTHR48041:SF94">
    <property type="entry name" value="ABC TRANSPORTER G FAMILY MEMBER 22"/>
    <property type="match status" value="1"/>
</dbReference>
<keyword evidence="5 6" id="KW-0472">Membrane</keyword>
<feature type="transmembrane region" description="Helical" evidence="6">
    <location>
        <begin position="53"/>
        <end position="72"/>
    </location>
</feature>
<reference evidence="8" key="1">
    <citation type="submission" date="2016-11" db="EMBL/GenBank/DDBJ databases">
        <title>The genome of Nicotiana attenuata.</title>
        <authorList>
            <person name="Xu S."/>
            <person name="Brockmoeller T."/>
            <person name="Gaquerel E."/>
            <person name="Navarro A."/>
            <person name="Kuhl H."/>
            <person name="Gase K."/>
            <person name="Ling Z."/>
            <person name="Zhou W."/>
            <person name="Kreitzer C."/>
            <person name="Stanke M."/>
            <person name="Tang H."/>
            <person name="Lyons E."/>
            <person name="Pandey P."/>
            <person name="Pandey S.P."/>
            <person name="Timmermann B."/>
            <person name="Baldwin I.T."/>
        </authorList>
    </citation>
    <scope>NUCLEOTIDE SEQUENCE [LARGE SCALE GENOMIC DNA]</scope>
    <source>
        <strain evidence="8">UT</strain>
    </source>
</reference>
<evidence type="ECO:0000256" key="1">
    <source>
        <dbReference type="ARBA" id="ARBA00004141"/>
    </source>
</evidence>
<sequence>MPVLFLLVVYFMAGLKHEADAFFLTVLTTFLCIAAAQGLGLAIGATLMDLKKATTLAFVTVMTFMLAGGYFVKKVSVFISWLRYLSYNYQTYKLLLKVQYKEKNNWVDGIKLGSSVKENVSAGFIGDGAVLNRGTTINKQYGVALVNQGIRSSIDAGETVQVRKDQQKNLPTGIPAATEVDGVLQVGNPSLDATNATGLIERKAATLIAATGVAKHPAALVDIAEKPTAPTTTTVQQTCVEKRDGQVLAPAKPGHALDASGKSVTSHLEKVAAQDAKEEDWTVVR</sequence>
<dbReference type="InterPro" id="IPR013525">
    <property type="entry name" value="ABC2_TM"/>
</dbReference>
<accession>A0A314KLK8</accession>
<evidence type="ECO:0000256" key="5">
    <source>
        <dbReference type="ARBA" id="ARBA00023136"/>
    </source>
</evidence>
<dbReference type="InterPro" id="IPR050352">
    <property type="entry name" value="ABCG_transporters"/>
</dbReference>
<dbReference type="AlphaFoldDB" id="A0A314KLK8"/>
<gene>
    <name evidence="8" type="primary">ABCG27_1</name>
    <name evidence="8" type="ORF">A4A49_21907</name>
</gene>
<evidence type="ECO:0000256" key="4">
    <source>
        <dbReference type="ARBA" id="ARBA00022989"/>
    </source>
</evidence>
<evidence type="ECO:0000256" key="3">
    <source>
        <dbReference type="ARBA" id="ARBA00022692"/>
    </source>
</evidence>
<protein>
    <submittedName>
        <fullName evidence="8">Abc transporter g family member 27</fullName>
    </submittedName>
</protein>
<evidence type="ECO:0000256" key="6">
    <source>
        <dbReference type="SAM" id="Phobius"/>
    </source>
</evidence>
<dbReference type="Pfam" id="PF01061">
    <property type="entry name" value="ABC2_membrane"/>
    <property type="match status" value="1"/>
</dbReference>
<dbReference type="Gramene" id="OIT29599">
    <property type="protein sequence ID" value="OIT29599"/>
    <property type="gene ID" value="A4A49_21907"/>
</dbReference>
<name>A0A314KLK8_NICAT</name>
<organism evidence="8 9">
    <name type="scientific">Nicotiana attenuata</name>
    <name type="common">Coyote tobacco</name>
    <dbReference type="NCBI Taxonomy" id="49451"/>
    <lineage>
        <taxon>Eukaryota</taxon>
        <taxon>Viridiplantae</taxon>
        <taxon>Streptophyta</taxon>
        <taxon>Embryophyta</taxon>
        <taxon>Tracheophyta</taxon>
        <taxon>Spermatophyta</taxon>
        <taxon>Magnoliopsida</taxon>
        <taxon>eudicotyledons</taxon>
        <taxon>Gunneridae</taxon>
        <taxon>Pentapetalae</taxon>
        <taxon>asterids</taxon>
        <taxon>lamiids</taxon>
        <taxon>Solanales</taxon>
        <taxon>Solanaceae</taxon>
        <taxon>Nicotianoideae</taxon>
        <taxon>Nicotianeae</taxon>
        <taxon>Nicotiana</taxon>
    </lineage>
</organism>
<feature type="domain" description="ABC-2 type transporter transmembrane" evidence="7">
    <location>
        <begin position="2"/>
        <end position="100"/>
    </location>
</feature>
<dbReference type="PANTHER" id="PTHR48041">
    <property type="entry name" value="ABC TRANSPORTER G FAMILY MEMBER 28"/>
    <property type="match status" value="1"/>
</dbReference>
<dbReference type="EMBL" id="MJEQ01001746">
    <property type="protein sequence ID" value="OIT29599.1"/>
    <property type="molecule type" value="Genomic_DNA"/>
</dbReference>
<keyword evidence="3 6" id="KW-0812">Transmembrane</keyword>
<comment type="caution">
    <text evidence="8">The sequence shown here is derived from an EMBL/GenBank/DDBJ whole genome shotgun (WGS) entry which is preliminary data.</text>
</comment>
<feature type="transmembrane region" description="Helical" evidence="6">
    <location>
        <begin position="21"/>
        <end position="47"/>
    </location>
</feature>
<keyword evidence="9" id="KW-1185">Reference proteome</keyword>